<dbReference type="AlphaFoldDB" id="I3V1Z4"/>
<name>I3V1Z4_PSEPU</name>
<accession>I3V1Z4</accession>
<protein>
    <submittedName>
        <fullName evidence="2">Uncharacterized protein</fullName>
    </submittedName>
</protein>
<reference evidence="2 3" key="1">
    <citation type="journal article" date="2012" name="J. Bacteriol.">
        <title>Complete Genome Sequence of the Naphthalene-Degrading Pseudomonas putida Strain ND6.</title>
        <authorList>
            <person name="Li S."/>
            <person name="Zhao H."/>
            <person name="Li Y."/>
            <person name="Niu S."/>
            <person name="Cai B."/>
        </authorList>
    </citation>
    <scope>NUCLEOTIDE SEQUENCE [LARGE SCALE GENOMIC DNA]</scope>
    <source>
        <strain evidence="2 3">ND6</strain>
    </source>
</reference>
<dbReference type="Proteomes" id="UP000005268">
    <property type="component" value="Chromosome"/>
</dbReference>
<evidence type="ECO:0000313" key="3">
    <source>
        <dbReference type="Proteomes" id="UP000005268"/>
    </source>
</evidence>
<proteinExistence type="predicted"/>
<dbReference type="KEGG" id="ppi:YSA_09236"/>
<organism evidence="2 3">
    <name type="scientific">Pseudomonas putida ND6</name>
    <dbReference type="NCBI Taxonomy" id="231023"/>
    <lineage>
        <taxon>Bacteria</taxon>
        <taxon>Pseudomonadati</taxon>
        <taxon>Pseudomonadota</taxon>
        <taxon>Gammaproteobacteria</taxon>
        <taxon>Pseudomonadales</taxon>
        <taxon>Pseudomonadaceae</taxon>
        <taxon>Pseudomonas</taxon>
    </lineage>
</organism>
<keyword evidence="1" id="KW-0472">Membrane</keyword>
<feature type="transmembrane region" description="Helical" evidence="1">
    <location>
        <begin position="15"/>
        <end position="36"/>
    </location>
</feature>
<keyword evidence="1" id="KW-1133">Transmembrane helix</keyword>
<sequence length="40" mass="4431">MTWGRVGDGVVRPRLFWRLLFAQVLVLASAGGGMIMRLSL</sequence>
<keyword evidence="1" id="KW-0812">Transmembrane</keyword>
<dbReference type="HOGENOM" id="CLU_3295243_0_0_6"/>
<evidence type="ECO:0000313" key="2">
    <source>
        <dbReference type="EMBL" id="AFK71765.1"/>
    </source>
</evidence>
<dbReference type="EMBL" id="CP003588">
    <property type="protein sequence ID" value="AFK71765.1"/>
    <property type="molecule type" value="Genomic_DNA"/>
</dbReference>
<evidence type="ECO:0000256" key="1">
    <source>
        <dbReference type="SAM" id="Phobius"/>
    </source>
</evidence>
<gene>
    <name evidence="2" type="ORF">YSA_09236</name>
</gene>